<keyword evidence="2" id="KW-1185">Reference proteome</keyword>
<sequence length="62" mass="6325">MAAVDAGREVVEGVGEVGFMLLTFVVVVVRGVDFDVLPGVVVERLMGVVAVDPGDLGQLAVG</sequence>
<dbReference type="EMBL" id="JBICYV010000013">
    <property type="protein sequence ID" value="MFG3013815.1"/>
    <property type="molecule type" value="Genomic_DNA"/>
</dbReference>
<gene>
    <name evidence="1" type="ORF">ACGFZB_25940</name>
</gene>
<dbReference type="Proteomes" id="UP001604267">
    <property type="component" value="Unassembled WGS sequence"/>
</dbReference>
<name>A0ABW7B9E6_9ACTN</name>
<protein>
    <submittedName>
        <fullName evidence="1">Uncharacterized protein</fullName>
    </submittedName>
</protein>
<reference evidence="1 2" key="1">
    <citation type="submission" date="2024-10" db="EMBL/GenBank/DDBJ databases">
        <title>The Natural Products Discovery Center: Release of the First 8490 Sequenced Strains for Exploring Actinobacteria Biosynthetic Diversity.</title>
        <authorList>
            <person name="Kalkreuter E."/>
            <person name="Kautsar S.A."/>
            <person name="Yang D."/>
            <person name="Bader C.D."/>
            <person name="Teijaro C.N."/>
            <person name="Fluegel L."/>
            <person name="Davis C.M."/>
            <person name="Simpson J.R."/>
            <person name="Lauterbach L."/>
            <person name="Steele A.D."/>
            <person name="Gui C."/>
            <person name="Meng S."/>
            <person name="Li G."/>
            <person name="Viehrig K."/>
            <person name="Ye F."/>
            <person name="Su P."/>
            <person name="Kiefer A.F."/>
            <person name="Nichols A."/>
            <person name="Cepeda A.J."/>
            <person name="Yan W."/>
            <person name="Fan B."/>
            <person name="Jiang Y."/>
            <person name="Adhikari A."/>
            <person name="Zheng C.-J."/>
            <person name="Schuster L."/>
            <person name="Cowan T.M."/>
            <person name="Smanski M.J."/>
            <person name="Chevrette M.G."/>
            <person name="De Carvalho L.P.S."/>
            <person name="Shen B."/>
        </authorList>
    </citation>
    <scope>NUCLEOTIDE SEQUENCE [LARGE SCALE GENOMIC DNA]</scope>
    <source>
        <strain evidence="1 2">NPDC048320</strain>
    </source>
</reference>
<organism evidence="1 2">
    <name type="scientific">Streptomyces cinerochromogenes</name>
    <dbReference type="NCBI Taxonomy" id="66422"/>
    <lineage>
        <taxon>Bacteria</taxon>
        <taxon>Bacillati</taxon>
        <taxon>Actinomycetota</taxon>
        <taxon>Actinomycetes</taxon>
        <taxon>Kitasatosporales</taxon>
        <taxon>Streptomycetaceae</taxon>
        <taxon>Streptomyces</taxon>
    </lineage>
</organism>
<evidence type="ECO:0000313" key="2">
    <source>
        <dbReference type="Proteomes" id="UP001604267"/>
    </source>
</evidence>
<dbReference type="RefSeq" id="WP_392819832.1">
    <property type="nucleotide sequence ID" value="NZ_JBICYV010000013.1"/>
</dbReference>
<accession>A0ABW7B9E6</accession>
<proteinExistence type="predicted"/>
<evidence type="ECO:0000313" key="1">
    <source>
        <dbReference type="EMBL" id="MFG3013815.1"/>
    </source>
</evidence>
<comment type="caution">
    <text evidence="1">The sequence shown here is derived from an EMBL/GenBank/DDBJ whole genome shotgun (WGS) entry which is preliminary data.</text>
</comment>